<evidence type="ECO:0000256" key="8">
    <source>
        <dbReference type="ARBA" id="ARBA00023027"/>
    </source>
</evidence>
<gene>
    <name evidence="12 16" type="primary">ligA</name>
    <name evidence="16" type="ORF">MWN34_15070</name>
</gene>
<organism evidence="16 17">
    <name type="scientific">Ancylobacter crimeensis</name>
    <dbReference type="NCBI Taxonomy" id="2579147"/>
    <lineage>
        <taxon>Bacteria</taxon>
        <taxon>Pseudomonadati</taxon>
        <taxon>Pseudomonadota</taxon>
        <taxon>Alphaproteobacteria</taxon>
        <taxon>Hyphomicrobiales</taxon>
        <taxon>Xanthobacteraceae</taxon>
        <taxon>Ancylobacter</taxon>
    </lineage>
</organism>
<keyword evidence="7 12" id="KW-0460">Magnesium</keyword>
<comment type="similarity">
    <text evidence="12">Belongs to the NAD-dependent DNA ligase family. LigA subfamily.</text>
</comment>
<dbReference type="InterPro" id="IPR033136">
    <property type="entry name" value="DNA_ligase_CS"/>
</dbReference>
<dbReference type="PANTHER" id="PTHR23389">
    <property type="entry name" value="CHROMOSOME TRANSMISSION FIDELITY FACTOR 18"/>
    <property type="match status" value="1"/>
</dbReference>
<dbReference type="PROSITE" id="PS01055">
    <property type="entry name" value="DNA_LIGASE_N1"/>
    <property type="match status" value="1"/>
</dbReference>
<keyword evidence="4 12" id="KW-0479">Metal-binding</keyword>
<evidence type="ECO:0000256" key="1">
    <source>
        <dbReference type="ARBA" id="ARBA00004067"/>
    </source>
</evidence>
<feature type="binding site" evidence="12">
    <location>
        <begin position="50"/>
        <end position="54"/>
    </location>
    <ligand>
        <name>NAD(+)</name>
        <dbReference type="ChEBI" id="CHEBI:57540"/>
    </ligand>
</feature>
<dbReference type="InterPro" id="IPR036420">
    <property type="entry name" value="BRCT_dom_sf"/>
</dbReference>
<dbReference type="InterPro" id="IPR013839">
    <property type="entry name" value="DNAligase_adenylation"/>
</dbReference>
<evidence type="ECO:0000256" key="13">
    <source>
        <dbReference type="RuleBase" id="RU000618"/>
    </source>
</evidence>
<reference evidence="16 17" key="1">
    <citation type="submission" date="2022-04" db="EMBL/GenBank/DDBJ databases">
        <authorList>
            <person name="Grouzdev D.S."/>
            <person name="Pantiukh K.S."/>
            <person name="Krutkina M.S."/>
        </authorList>
    </citation>
    <scope>NUCLEOTIDE SEQUENCE [LARGE SCALE GENOMIC DNA]</scope>
    <source>
        <strain evidence="16 17">6x-1</strain>
    </source>
</reference>
<dbReference type="SUPFAM" id="SSF47781">
    <property type="entry name" value="RuvA domain 2-like"/>
    <property type="match status" value="1"/>
</dbReference>
<keyword evidence="10 12" id="KW-0464">Manganese</keyword>
<dbReference type="Gene3D" id="3.30.470.30">
    <property type="entry name" value="DNA ligase/mRNA capping enzyme"/>
    <property type="match status" value="1"/>
</dbReference>
<dbReference type="Gene3D" id="1.10.150.20">
    <property type="entry name" value="5' to 3' exonuclease, C-terminal subdomain"/>
    <property type="match status" value="2"/>
</dbReference>
<dbReference type="CDD" id="cd00114">
    <property type="entry name" value="LIGANc"/>
    <property type="match status" value="1"/>
</dbReference>
<feature type="binding site" evidence="12">
    <location>
        <position position="463"/>
    </location>
    <ligand>
        <name>Zn(2+)</name>
        <dbReference type="ChEBI" id="CHEBI:29105"/>
    </ligand>
</feature>
<proteinExistence type="inferred from homology"/>
<dbReference type="NCBIfam" id="TIGR00575">
    <property type="entry name" value="dnlj"/>
    <property type="match status" value="1"/>
</dbReference>
<feature type="binding site" evidence="12">
    <location>
        <position position="133"/>
    </location>
    <ligand>
        <name>NAD(+)</name>
        <dbReference type="ChEBI" id="CHEBI:57540"/>
    </ligand>
</feature>
<dbReference type="InterPro" id="IPR010994">
    <property type="entry name" value="RuvA_2-like"/>
</dbReference>
<comment type="catalytic activity">
    <reaction evidence="11 12 13">
        <text>NAD(+) + (deoxyribonucleotide)n-3'-hydroxyl + 5'-phospho-(deoxyribonucleotide)m = (deoxyribonucleotide)n+m + AMP + beta-nicotinamide D-nucleotide.</text>
        <dbReference type="EC" id="6.5.1.2"/>
    </reaction>
</comment>
<evidence type="ECO:0000256" key="2">
    <source>
        <dbReference type="ARBA" id="ARBA00022598"/>
    </source>
</evidence>
<dbReference type="Pfam" id="PF00533">
    <property type="entry name" value="BRCT"/>
    <property type="match status" value="1"/>
</dbReference>
<evidence type="ECO:0000256" key="12">
    <source>
        <dbReference type="HAMAP-Rule" id="MF_01588"/>
    </source>
</evidence>
<dbReference type="InterPro" id="IPR001357">
    <property type="entry name" value="BRCT_dom"/>
</dbReference>
<evidence type="ECO:0000256" key="3">
    <source>
        <dbReference type="ARBA" id="ARBA00022705"/>
    </source>
</evidence>
<keyword evidence="5 12" id="KW-0227">DNA damage</keyword>
<feature type="compositionally biased region" description="Low complexity" evidence="14">
    <location>
        <begin position="680"/>
        <end position="690"/>
    </location>
</feature>
<evidence type="ECO:0000313" key="17">
    <source>
        <dbReference type="Proteomes" id="UP001203284"/>
    </source>
</evidence>
<dbReference type="InterPro" id="IPR018239">
    <property type="entry name" value="DNA_ligase_AS"/>
</dbReference>
<protein>
    <recommendedName>
        <fullName evidence="12 13">DNA ligase</fullName>
        <ecNumber evidence="12 13">6.5.1.2</ecNumber>
    </recommendedName>
    <alternativeName>
        <fullName evidence="12">Polydeoxyribonucleotide synthase [NAD(+)]</fullName>
    </alternativeName>
</protein>
<dbReference type="SUPFAM" id="SSF52113">
    <property type="entry name" value="BRCT domain"/>
    <property type="match status" value="1"/>
</dbReference>
<feature type="binding site" evidence="12">
    <location>
        <begin position="99"/>
        <end position="100"/>
    </location>
    <ligand>
        <name>NAD(+)</name>
        <dbReference type="ChEBI" id="CHEBI:57540"/>
    </ligand>
</feature>
<keyword evidence="17" id="KW-1185">Reference proteome</keyword>
<dbReference type="SMART" id="SM00532">
    <property type="entry name" value="LIGANc"/>
    <property type="match status" value="1"/>
</dbReference>
<evidence type="ECO:0000256" key="10">
    <source>
        <dbReference type="ARBA" id="ARBA00023211"/>
    </source>
</evidence>
<dbReference type="InterPro" id="IPR012340">
    <property type="entry name" value="NA-bd_OB-fold"/>
</dbReference>
<dbReference type="PROSITE" id="PS01056">
    <property type="entry name" value="DNA_LIGASE_N2"/>
    <property type="match status" value="1"/>
</dbReference>
<dbReference type="Proteomes" id="UP001203284">
    <property type="component" value="Unassembled WGS sequence"/>
</dbReference>
<evidence type="ECO:0000256" key="7">
    <source>
        <dbReference type="ARBA" id="ARBA00022842"/>
    </source>
</evidence>
<feature type="binding site" evidence="12">
    <location>
        <position position="335"/>
    </location>
    <ligand>
        <name>NAD(+)</name>
        <dbReference type="ChEBI" id="CHEBI:57540"/>
    </ligand>
</feature>
<dbReference type="InterPro" id="IPR001679">
    <property type="entry name" value="DNA_ligase"/>
</dbReference>
<keyword evidence="8 12" id="KW-0520">NAD</keyword>
<evidence type="ECO:0000256" key="6">
    <source>
        <dbReference type="ARBA" id="ARBA00022833"/>
    </source>
</evidence>
<feature type="binding site" evidence="12">
    <location>
        <position position="442"/>
    </location>
    <ligand>
        <name>Zn(2+)</name>
        <dbReference type="ChEBI" id="CHEBI:29105"/>
    </ligand>
</feature>
<dbReference type="SUPFAM" id="SSF56091">
    <property type="entry name" value="DNA ligase/mRNA capping enzyme, catalytic domain"/>
    <property type="match status" value="1"/>
</dbReference>
<feature type="binding site" evidence="12">
    <location>
        <position position="311"/>
    </location>
    <ligand>
        <name>NAD(+)</name>
        <dbReference type="ChEBI" id="CHEBI:57540"/>
    </ligand>
</feature>
<feature type="region of interest" description="Disordered" evidence="14">
    <location>
        <begin position="680"/>
        <end position="699"/>
    </location>
</feature>
<keyword evidence="9 12" id="KW-0234">DNA repair</keyword>
<dbReference type="InterPro" id="IPR004149">
    <property type="entry name" value="Znf_DNAligase_C4"/>
</dbReference>
<dbReference type="Gene3D" id="1.10.287.610">
    <property type="entry name" value="Helix hairpin bin"/>
    <property type="match status" value="1"/>
</dbReference>
<feature type="domain" description="BRCT" evidence="15">
    <location>
        <begin position="772"/>
        <end position="845"/>
    </location>
</feature>
<comment type="cofactor">
    <cofactor evidence="12">
        <name>Mg(2+)</name>
        <dbReference type="ChEBI" id="CHEBI:18420"/>
    </cofactor>
    <cofactor evidence="12">
        <name>Mn(2+)</name>
        <dbReference type="ChEBI" id="CHEBI:29035"/>
    </cofactor>
</comment>
<dbReference type="InterPro" id="IPR003583">
    <property type="entry name" value="Hlx-hairpin-Hlx_DNA-bd_motif"/>
</dbReference>
<evidence type="ECO:0000259" key="15">
    <source>
        <dbReference type="PROSITE" id="PS50172"/>
    </source>
</evidence>
<dbReference type="NCBIfam" id="NF005932">
    <property type="entry name" value="PRK07956.1"/>
    <property type="match status" value="1"/>
</dbReference>
<comment type="function">
    <text evidence="1 12">DNA ligase that catalyzes the formation of phosphodiester linkages between 5'-phosphoryl and 3'-hydroxyl groups in double-stranded DNA using NAD as a coenzyme and as the energy source for the reaction. It is essential for DNA replication and repair of damaged DNA.</text>
</comment>
<keyword evidence="6 12" id="KW-0862">Zinc</keyword>
<name>A0ABT0DEC6_9HYPH</name>
<dbReference type="InterPro" id="IPR041663">
    <property type="entry name" value="DisA/LigA_HHH"/>
</dbReference>
<feature type="active site" description="N6-AMP-lysine intermediate" evidence="12">
    <location>
        <position position="135"/>
    </location>
</feature>
<evidence type="ECO:0000256" key="4">
    <source>
        <dbReference type="ARBA" id="ARBA00022723"/>
    </source>
</evidence>
<dbReference type="PANTHER" id="PTHR23389:SF9">
    <property type="entry name" value="DNA LIGASE"/>
    <property type="match status" value="1"/>
</dbReference>
<dbReference type="Pfam" id="PF12826">
    <property type="entry name" value="HHH_2"/>
    <property type="match status" value="1"/>
</dbReference>
<evidence type="ECO:0000256" key="9">
    <source>
        <dbReference type="ARBA" id="ARBA00023204"/>
    </source>
</evidence>
<dbReference type="HAMAP" id="MF_01588">
    <property type="entry name" value="DNA_ligase_A"/>
    <property type="match status" value="1"/>
</dbReference>
<feature type="binding site" evidence="12">
    <location>
        <position position="193"/>
    </location>
    <ligand>
        <name>NAD(+)</name>
        <dbReference type="ChEBI" id="CHEBI:57540"/>
    </ligand>
</feature>
<dbReference type="GO" id="GO:0003911">
    <property type="term" value="F:DNA ligase (NAD+) activity"/>
    <property type="evidence" value="ECO:0007669"/>
    <property type="project" value="UniProtKB-EC"/>
</dbReference>
<dbReference type="EMBL" id="JALKCH010000010">
    <property type="protein sequence ID" value="MCK0198234.1"/>
    <property type="molecule type" value="Genomic_DNA"/>
</dbReference>
<dbReference type="Gene3D" id="6.20.10.30">
    <property type="match status" value="1"/>
</dbReference>
<evidence type="ECO:0000256" key="11">
    <source>
        <dbReference type="ARBA" id="ARBA00034005"/>
    </source>
</evidence>
<dbReference type="Gene3D" id="3.40.50.10190">
    <property type="entry name" value="BRCT domain"/>
    <property type="match status" value="1"/>
</dbReference>
<dbReference type="EC" id="6.5.1.2" evidence="12 13"/>
<dbReference type="Pfam" id="PF03119">
    <property type="entry name" value="DNA_ligase_ZBD"/>
    <property type="match status" value="1"/>
</dbReference>
<dbReference type="Gene3D" id="2.40.50.140">
    <property type="entry name" value="Nucleic acid-binding proteins"/>
    <property type="match status" value="1"/>
</dbReference>
<dbReference type="SMART" id="SM00278">
    <property type="entry name" value="HhH1"/>
    <property type="match status" value="3"/>
</dbReference>
<evidence type="ECO:0000256" key="5">
    <source>
        <dbReference type="ARBA" id="ARBA00022763"/>
    </source>
</evidence>
<comment type="caution">
    <text evidence="16">The sequence shown here is derived from an EMBL/GenBank/DDBJ whole genome shotgun (WGS) entry which is preliminary data.</text>
</comment>
<dbReference type="PROSITE" id="PS50172">
    <property type="entry name" value="BRCT"/>
    <property type="match status" value="1"/>
</dbReference>
<dbReference type="CDD" id="cd17748">
    <property type="entry name" value="BRCT_DNA_ligase_like"/>
    <property type="match status" value="1"/>
</dbReference>
<sequence length="852" mass="90826">MSSSSPPPESPKDVAALTADEAAGEHARLTEEIAGHDRRYYQDDAPSISDGDYDALRRRYEAIEAQFPELKGIDSLSEKVGAAPSSKFAKVRHAVPMLSLGNAFAEDEVEEFVARVRRFLDLPPDAEIAFTAEPKIDGLSCSLRYEDGRLVTAATRGDGFEGEDVTANVRTIAEIPERLKGDDVPPVFEVRGEVYMSHADFAALNARQEAAGKALFMNPRNAAAGSLRQLDPAMTAARPLRFFAYAWGEVSEGGLPADTQHGVIAAFARWGLPTNPLTVLCRSAAELLAHYRAIGERRAGLGYDIDGVVYKVDSLALQRRLGFVSRSPRWAIAHKFPAEQAVTELVGIDIQVGRTGALTPVAKLAPITVGGVVVSNASLHNEDYIAGLDSRGERFRAADIRIGDVLTIQRAGDVIPQVVDVVIERRPAGAKPYAFPHLCPACGSHAVREEGESVRRCTGGLICPAQAVERIRHFVARDAFDIEGLGDENVQLLFDAGLLRTPGDIFRLRTHAEKVRQAFLAAREERARQRELEKGQTRKKVLAEEERQFLGVDKLFDSIDERREVPLARFIYALGIRHIGEVTAKALARAFHEVEAFLAALEAAAPGRPGEAWLRLLAIPHVGARRAEAAAKAAGEVAAGAGDAQAAPALALREVFARASLNARQRVALREAFGGQAAAASADGTQEAGAQETGVDETGVDETGAEGAILAALRAAGEALPGADFLRLVGVPEVGEVAAASLCEFYAEAHNRTLLGELLQEVRVIAAEAPAAANTALAGKTVVFTGALEKLTRDEAKAMAEGLGAKVAGSVSKKTDYVVAGADAGSKLAKARELGVSVLTEDEWLELAGKTG</sequence>
<keyword evidence="2 12" id="KW-0436">Ligase</keyword>
<dbReference type="InterPro" id="IPR013840">
    <property type="entry name" value="DNAligase_N"/>
</dbReference>
<dbReference type="Pfam" id="PF01653">
    <property type="entry name" value="DNA_ligase_aden"/>
    <property type="match status" value="1"/>
</dbReference>
<evidence type="ECO:0000313" key="16">
    <source>
        <dbReference type="EMBL" id="MCK0198234.1"/>
    </source>
</evidence>
<feature type="binding site" evidence="12">
    <location>
        <position position="439"/>
    </location>
    <ligand>
        <name>Zn(2+)</name>
        <dbReference type="ChEBI" id="CHEBI:29105"/>
    </ligand>
</feature>
<dbReference type="SMART" id="SM00292">
    <property type="entry name" value="BRCT"/>
    <property type="match status" value="1"/>
</dbReference>
<feature type="region of interest" description="Disordered" evidence="14">
    <location>
        <begin position="1"/>
        <end position="22"/>
    </location>
</feature>
<keyword evidence="3 12" id="KW-0235">DNA replication</keyword>
<comment type="caution">
    <text evidence="12">Lacks conserved residue(s) required for the propagation of feature annotation.</text>
</comment>
<accession>A0ABT0DEC6</accession>
<dbReference type="Pfam" id="PF03120">
    <property type="entry name" value="OB_DNA_ligase"/>
    <property type="match status" value="1"/>
</dbReference>
<dbReference type="RefSeq" id="WP_247030274.1">
    <property type="nucleotide sequence ID" value="NZ_JALKCH010000010.1"/>
</dbReference>
<feature type="binding site" evidence="12">
    <location>
        <position position="156"/>
    </location>
    <ligand>
        <name>NAD(+)</name>
        <dbReference type="ChEBI" id="CHEBI:57540"/>
    </ligand>
</feature>
<dbReference type="SUPFAM" id="SSF50249">
    <property type="entry name" value="Nucleic acid-binding proteins"/>
    <property type="match status" value="1"/>
</dbReference>
<dbReference type="InterPro" id="IPR004150">
    <property type="entry name" value="NAD_DNA_ligase_OB"/>
</dbReference>
<evidence type="ECO:0000256" key="14">
    <source>
        <dbReference type="SAM" id="MobiDB-lite"/>
    </source>
</evidence>